<dbReference type="RefSeq" id="WP_116062278.1">
    <property type="nucleotide sequence ID" value="NZ_QRDZ01000015.1"/>
</dbReference>
<dbReference type="NCBIfam" id="TIGR02898">
    <property type="entry name" value="spore_YhcN_YlaJ"/>
    <property type="match status" value="1"/>
</dbReference>
<dbReference type="Proteomes" id="UP000256977">
    <property type="component" value="Unassembled WGS sequence"/>
</dbReference>
<dbReference type="EMBL" id="QRDZ01000015">
    <property type="protein sequence ID" value="RED75556.1"/>
    <property type="molecule type" value="Genomic_DNA"/>
</dbReference>
<keyword evidence="1" id="KW-0732">Signal</keyword>
<dbReference type="InterPro" id="IPR019076">
    <property type="entry name" value="Spore_lipoprot_YhcN/YlaJ-like"/>
</dbReference>
<evidence type="ECO:0000313" key="2">
    <source>
        <dbReference type="EMBL" id="RED75556.1"/>
    </source>
</evidence>
<dbReference type="Pfam" id="PF09580">
    <property type="entry name" value="Spore_YhcN_YlaJ"/>
    <property type="match status" value="1"/>
</dbReference>
<dbReference type="OrthoDB" id="1707228at2"/>
<keyword evidence="2" id="KW-0449">Lipoprotein</keyword>
<sequence>MRKGIMISTTVLLSSAIALSGCMNKTGDLGNKNIRNNAVRDNNAARGYAVDEFGMRPQAKRFANDAANEQNRINGHQRMNNNVVGMHGNTRMEASDRIANKISAMPGIDSAYVMMTDRNAYVAVKEDDRANTGHMALNDAVKDKIADQVKSLSPSVENVYVSANPDFIGRMEGYANDVRAGHPIQGFLTEFNALVERVFPERSGTRER</sequence>
<feature type="chain" id="PRO_5038720287" evidence="1">
    <location>
        <begin position="21"/>
        <end position="208"/>
    </location>
</feature>
<name>A0A3D9JQ43_9BACL</name>
<dbReference type="GO" id="GO:0030435">
    <property type="term" value="P:sporulation resulting in formation of a cellular spore"/>
    <property type="evidence" value="ECO:0007669"/>
    <property type="project" value="InterPro"/>
</dbReference>
<accession>A0A3D9JQ43</accession>
<evidence type="ECO:0000313" key="3">
    <source>
        <dbReference type="Proteomes" id="UP000256977"/>
    </source>
</evidence>
<evidence type="ECO:0000256" key="1">
    <source>
        <dbReference type="SAM" id="SignalP"/>
    </source>
</evidence>
<protein>
    <submittedName>
        <fullName evidence="2">YhcN/YlaJ family sporulation lipoprotein</fullName>
    </submittedName>
</protein>
<dbReference type="PROSITE" id="PS51257">
    <property type="entry name" value="PROKAR_LIPOPROTEIN"/>
    <property type="match status" value="1"/>
</dbReference>
<gene>
    <name evidence="2" type="ORF">DFP98_115172</name>
</gene>
<comment type="caution">
    <text evidence="2">The sequence shown here is derived from an EMBL/GenBank/DDBJ whole genome shotgun (WGS) entry which is preliminary data.</text>
</comment>
<dbReference type="InterPro" id="IPR014247">
    <property type="entry name" value="Spore_lipoprot_YhcN/YlaJ"/>
</dbReference>
<reference evidence="2 3" key="1">
    <citation type="submission" date="2018-07" db="EMBL/GenBank/DDBJ databases">
        <title>Genomic Encyclopedia of Type Strains, Phase III (KMG-III): the genomes of soil and plant-associated and newly described type strains.</title>
        <authorList>
            <person name="Whitman W."/>
        </authorList>
    </citation>
    <scope>NUCLEOTIDE SEQUENCE [LARGE SCALE GENOMIC DNA]</scope>
    <source>
        <strain evidence="2 3">CECT 7287</strain>
    </source>
</reference>
<proteinExistence type="predicted"/>
<organism evidence="2 3">
    <name type="scientific">Cohnella phaseoli</name>
    <dbReference type="NCBI Taxonomy" id="456490"/>
    <lineage>
        <taxon>Bacteria</taxon>
        <taxon>Bacillati</taxon>
        <taxon>Bacillota</taxon>
        <taxon>Bacilli</taxon>
        <taxon>Bacillales</taxon>
        <taxon>Paenibacillaceae</taxon>
        <taxon>Cohnella</taxon>
    </lineage>
</organism>
<feature type="signal peptide" evidence="1">
    <location>
        <begin position="1"/>
        <end position="20"/>
    </location>
</feature>
<dbReference type="AlphaFoldDB" id="A0A3D9JQ43"/>
<keyword evidence="3" id="KW-1185">Reference proteome</keyword>